<dbReference type="EMBL" id="JAEKNN010000025">
    <property type="protein sequence ID" value="MBJ7608856.1"/>
    <property type="molecule type" value="Genomic_DNA"/>
</dbReference>
<evidence type="ECO:0000313" key="4">
    <source>
        <dbReference type="Proteomes" id="UP000614410"/>
    </source>
</evidence>
<sequence length="465" mass="49134">MVVLTSVAIGLSASQQQARDQVNKTFQTRADIARQFVASYVHDVLKREQAVGAEQLAGPTVNDAQFRAVVQSFGFSAAVILDSAGRALDIWPAAPAKIGTDLAAKYAHLQSAEQGTPTVSHVVQSAALSRPVVGFAVPFDTPFGRRVLSGAFDVNATPVASYLNNSLPQAGAAIYLVDRGSGVVVADKAGPTPNAAPLAVQAPQLAAAASATPDGSFTDAGGQRYFVERDVFNSPWRIVMSAPDATLYAAVDGSSQWAPWVIFLCFALAAVVLGRLLIRLQDGRRKLAATNADLADANNDLALLARIDKLTGVYNRRHLEEQIDILLHAAIREGAPLSVLMLDVDHFKMVNDNEGHGIGDQALRCITAAIRMDLRPGDVFGRWGGEEFLVLLPGTAAGVAQFIGERLRSVVADTPLLSEDGRRVPMTMSVGVATAASHDVPATLVARADAALYRAKSAGRNRVAA</sequence>
<name>A0A934NG40_9BACT</name>
<gene>
    <name evidence="3" type="ORF">JF887_05430</name>
</gene>
<dbReference type="Proteomes" id="UP000614410">
    <property type="component" value="Unassembled WGS sequence"/>
</dbReference>
<dbReference type="InterPro" id="IPR029787">
    <property type="entry name" value="Nucleotide_cyclase"/>
</dbReference>
<evidence type="ECO:0000313" key="3">
    <source>
        <dbReference type="EMBL" id="MBJ7608856.1"/>
    </source>
</evidence>
<reference evidence="3 4" key="1">
    <citation type="submission" date="2020-10" db="EMBL/GenBank/DDBJ databases">
        <title>Ca. Dormibacterota MAGs.</title>
        <authorList>
            <person name="Montgomery K."/>
        </authorList>
    </citation>
    <scope>NUCLEOTIDE SEQUENCE [LARGE SCALE GENOMIC DNA]</scope>
    <source>
        <strain evidence="3">Mitchell_Peninsula_5</strain>
    </source>
</reference>
<keyword evidence="1" id="KW-0812">Transmembrane</keyword>
<dbReference type="PANTHER" id="PTHR45138:SF9">
    <property type="entry name" value="DIGUANYLATE CYCLASE DGCM-RELATED"/>
    <property type="match status" value="1"/>
</dbReference>
<dbReference type="PANTHER" id="PTHR45138">
    <property type="entry name" value="REGULATORY COMPONENTS OF SENSORY TRANSDUCTION SYSTEM"/>
    <property type="match status" value="1"/>
</dbReference>
<dbReference type="Gene3D" id="3.30.70.270">
    <property type="match status" value="1"/>
</dbReference>
<evidence type="ECO:0000256" key="1">
    <source>
        <dbReference type="SAM" id="Phobius"/>
    </source>
</evidence>
<dbReference type="PROSITE" id="PS50887">
    <property type="entry name" value="GGDEF"/>
    <property type="match status" value="1"/>
</dbReference>
<dbReference type="GO" id="GO:0052621">
    <property type="term" value="F:diguanylate cyclase activity"/>
    <property type="evidence" value="ECO:0007669"/>
    <property type="project" value="TreeGrafter"/>
</dbReference>
<evidence type="ECO:0000259" key="2">
    <source>
        <dbReference type="PROSITE" id="PS50887"/>
    </source>
</evidence>
<dbReference type="CDD" id="cd01949">
    <property type="entry name" value="GGDEF"/>
    <property type="match status" value="1"/>
</dbReference>
<keyword evidence="1" id="KW-0472">Membrane</keyword>
<accession>A0A934NG40</accession>
<dbReference type="Pfam" id="PF00990">
    <property type="entry name" value="GGDEF"/>
    <property type="match status" value="1"/>
</dbReference>
<dbReference type="GO" id="GO:0043709">
    <property type="term" value="P:cell adhesion involved in single-species biofilm formation"/>
    <property type="evidence" value="ECO:0007669"/>
    <property type="project" value="TreeGrafter"/>
</dbReference>
<proteinExistence type="predicted"/>
<dbReference type="SMART" id="SM00267">
    <property type="entry name" value="GGDEF"/>
    <property type="match status" value="1"/>
</dbReference>
<dbReference type="AlphaFoldDB" id="A0A934NG40"/>
<dbReference type="GO" id="GO:1902201">
    <property type="term" value="P:negative regulation of bacterial-type flagellum-dependent cell motility"/>
    <property type="evidence" value="ECO:0007669"/>
    <property type="project" value="TreeGrafter"/>
</dbReference>
<dbReference type="GO" id="GO:0005886">
    <property type="term" value="C:plasma membrane"/>
    <property type="evidence" value="ECO:0007669"/>
    <property type="project" value="TreeGrafter"/>
</dbReference>
<feature type="transmembrane region" description="Helical" evidence="1">
    <location>
        <begin position="257"/>
        <end position="278"/>
    </location>
</feature>
<organism evidence="3 4">
    <name type="scientific">Candidatus Amunia macphersoniae</name>
    <dbReference type="NCBI Taxonomy" id="3127014"/>
    <lineage>
        <taxon>Bacteria</taxon>
        <taxon>Bacillati</taxon>
        <taxon>Candidatus Dormiibacterota</taxon>
        <taxon>Candidatus Dormibacteria</taxon>
        <taxon>Candidatus Aeolococcales</taxon>
        <taxon>Candidatus Aeolococcaceae</taxon>
        <taxon>Candidatus Amunia</taxon>
    </lineage>
</organism>
<dbReference type="InterPro" id="IPR043128">
    <property type="entry name" value="Rev_trsase/Diguanyl_cyclase"/>
</dbReference>
<dbReference type="InterPro" id="IPR000160">
    <property type="entry name" value="GGDEF_dom"/>
</dbReference>
<protein>
    <submittedName>
        <fullName evidence="3">GGDEF domain-containing protein</fullName>
    </submittedName>
</protein>
<comment type="caution">
    <text evidence="3">The sequence shown here is derived from an EMBL/GenBank/DDBJ whole genome shotgun (WGS) entry which is preliminary data.</text>
</comment>
<dbReference type="InterPro" id="IPR050469">
    <property type="entry name" value="Diguanylate_Cyclase"/>
</dbReference>
<keyword evidence="1" id="KW-1133">Transmembrane helix</keyword>
<dbReference type="SUPFAM" id="SSF55073">
    <property type="entry name" value="Nucleotide cyclase"/>
    <property type="match status" value="1"/>
</dbReference>
<dbReference type="CDD" id="cd18773">
    <property type="entry name" value="PDC1_HK_sensor"/>
    <property type="match status" value="1"/>
</dbReference>
<dbReference type="FunFam" id="3.30.70.270:FF:000001">
    <property type="entry name" value="Diguanylate cyclase domain protein"/>
    <property type="match status" value="1"/>
</dbReference>
<feature type="domain" description="GGDEF" evidence="2">
    <location>
        <begin position="335"/>
        <end position="465"/>
    </location>
</feature>
<dbReference type="NCBIfam" id="TIGR00254">
    <property type="entry name" value="GGDEF"/>
    <property type="match status" value="1"/>
</dbReference>